<dbReference type="SUPFAM" id="SSF56601">
    <property type="entry name" value="beta-lactamase/transpeptidase-like"/>
    <property type="match status" value="1"/>
</dbReference>
<dbReference type="RefSeq" id="WP_390268334.1">
    <property type="nucleotide sequence ID" value="NZ_JBHRSA010000007.1"/>
</dbReference>
<organism evidence="2 3">
    <name type="scientific">Virgibacillus xinjiangensis</name>
    <dbReference type="NCBI Taxonomy" id="393090"/>
    <lineage>
        <taxon>Bacteria</taxon>
        <taxon>Bacillati</taxon>
        <taxon>Bacillota</taxon>
        <taxon>Bacilli</taxon>
        <taxon>Bacillales</taxon>
        <taxon>Bacillaceae</taxon>
        <taxon>Virgibacillus</taxon>
    </lineage>
</organism>
<dbReference type="Gene3D" id="3.40.710.10">
    <property type="entry name" value="DD-peptidase/beta-lactamase superfamily"/>
    <property type="match status" value="1"/>
</dbReference>
<dbReference type="Pfam" id="PF13354">
    <property type="entry name" value="Beta-lactamase2"/>
    <property type="match status" value="1"/>
</dbReference>
<dbReference type="PANTHER" id="PTHR35333:SF3">
    <property type="entry name" value="BETA-LACTAMASE-TYPE TRANSPEPTIDASE FOLD CONTAINING PROTEIN"/>
    <property type="match status" value="1"/>
</dbReference>
<evidence type="ECO:0000313" key="2">
    <source>
        <dbReference type="EMBL" id="MFC3039257.1"/>
    </source>
</evidence>
<keyword evidence="2" id="KW-0378">Hydrolase</keyword>
<name>A0ABV7CS88_9BACI</name>
<evidence type="ECO:0000313" key="3">
    <source>
        <dbReference type="Proteomes" id="UP001595279"/>
    </source>
</evidence>
<dbReference type="InterPro" id="IPR045155">
    <property type="entry name" value="Beta-lactam_cat"/>
</dbReference>
<reference evidence="3" key="1">
    <citation type="journal article" date="2019" name="Int. J. Syst. Evol. Microbiol.">
        <title>The Global Catalogue of Microorganisms (GCM) 10K type strain sequencing project: providing services to taxonomists for standard genome sequencing and annotation.</title>
        <authorList>
            <consortium name="The Broad Institute Genomics Platform"/>
            <consortium name="The Broad Institute Genome Sequencing Center for Infectious Disease"/>
            <person name="Wu L."/>
            <person name="Ma J."/>
        </authorList>
    </citation>
    <scope>NUCLEOTIDE SEQUENCE [LARGE SCALE GENOMIC DNA]</scope>
    <source>
        <strain evidence="3">KCTC 13128</strain>
    </source>
</reference>
<keyword evidence="3" id="KW-1185">Reference proteome</keyword>
<protein>
    <submittedName>
        <fullName evidence="2">Serine hydrolase</fullName>
    </submittedName>
</protein>
<dbReference type="InterPro" id="IPR012338">
    <property type="entry name" value="Beta-lactam/transpept-like"/>
</dbReference>
<comment type="caution">
    <text evidence="2">The sequence shown here is derived from an EMBL/GenBank/DDBJ whole genome shotgun (WGS) entry which is preliminary data.</text>
</comment>
<sequence length="269" mass="30250">MEELGRSIESIISRVGGTWAVVLEDLNDGKQWKLRPMEPMYAASIIKVPIMAAVFQGLENGDIKQEDMRKLKSEDQVGGCGVLQHMTPGISLPVYDLITLMIIQSDNTAANMLIDWIGADQIYQMINDIGMEGSMFHHKLMTPPAECRLENTITANDMNNLWRKLAVGEVVSKHASREMVDILKKQQLRHYLAGKLPIQEDPLLEEGEAWELADKTGENIGIRHNAGILYVEKRTMLATVLSKGVNERASLQALQEIGWEIYSFMKKQT</sequence>
<feature type="domain" description="Beta-lactamase class A catalytic" evidence="1">
    <location>
        <begin position="21"/>
        <end position="241"/>
    </location>
</feature>
<accession>A0ABV7CS88</accession>
<dbReference type="GO" id="GO:0016787">
    <property type="term" value="F:hydrolase activity"/>
    <property type="evidence" value="ECO:0007669"/>
    <property type="project" value="UniProtKB-KW"/>
</dbReference>
<dbReference type="InterPro" id="IPR000871">
    <property type="entry name" value="Beta-lactam_class-A"/>
</dbReference>
<dbReference type="Proteomes" id="UP001595279">
    <property type="component" value="Unassembled WGS sequence"/>
</dbReference>
<dbReference type="PANTHER" id="PTHR35333">
    <property type="entry name" value="BETA-LACTAMASE"/>
    <property type="match status" value="1"/>
</dbReference>
<dbReference type="EMBL" id="JBHRSA010000007">
    <property type="protein sequence ID" value="MFC3039257.1"/>
    <property type="molecule type" value="Genomic_DNA"/>
</dbReference>
<gene>
    <name evidence="2" type="ORF">ACFOGI_03215</name>
</gene>
<evidence type="ECO:0000259" key="1">
    <source>
        <dbReference type="Pfam" id="PF13354"/>
    </source>
</evidence>
<proteinExistence type="predicted"/>